<dbReference type="Pfam" id="PF13456">
    <property type="entry name" value="RVT_3"/>
    <property type="match status" value="1"/>
</dbReference>
<dbReference type="GO" id="GO:0004523">
    <property type="term" value="F:RNA-DNA hybrid ribonuclease activity"/>
    <property type="evidence" value="ECO:0007669"/>
    <property type="project" value="InterPro"/>
</dbReference>
<dbReference type="Gene3D" id="3.30.420.10">
    <property type="entry name" value="Ribonuclease H-like superfamily/Ribonuclease H"/>
    <property type="match status" value="1"/>
</dbReference>
<dbReference type="PANTHER" id="PTHR48475">
    <property type="entry name" value="RIBONUCLEASE H"/>
    <property type="match status" value="1"/>
</dbReference>
<dbReference type="InterPro" id="IPR043502">
    <property type="entry name" value="DNA/RNA_pol_sf"/>
</dbReference>
<dbReference type="AlphaFoldDB" id="A0A9R1W833"/>
<dbReference type="SUPFAM" id="SSF56672">
    <property type="entry name" value="DNA/RNA polymerases"/>
    <property type="match status" value="1"/>
</dbReference>
<dbReference type="Gene3D" id="3.10.10.10">
    <property type="entry name" value="HIV Type 1 Reverse Transcriptase, subunit A, domain 1"/>
    <property type="match status" value="1"/>
</dbReference>
<comment type="caution">
    <text evidence="2">The sequence shown here is derived from an EMBL/GenBank/DDBJ whole genome shotgun (WGS) entry which is preliminary data.</text>
</comment>
<protein>
    <recommendedName>
        <fullName evidence="1">RNase H type-1 domain-containing protein</fullName>
    </recommendedName>
</protein>
<dbReference type="GO" id="GO:0003676">
    <property type="term" value="F:nucleic acid binding"/>
    <property type="evidence" value="ECO:0007669"/>
    <property type="project" value="InterPro"/>
</dbReference>
<organism evidence="2 3">
    <name type="scientific">Lactuca sativa</name>
    <name type="common">Garden lettuce</name>
    <dbReference type="NCBI Taxonomy" id="4236"/>
    <lineage>
        <taxon>Eukaryota</taxon>
        <taxon>Viridiplantae</taxon>
        <taxon>Streptophyta</taxon>
        <taxon>Embryophyta</taxon>
        <taxon>Tracheophyta</taxon>
        <taxon>Spermatophyta</taxon>
        <taxon>Magnoliopsida</taxon>
        <taxon>eudicotyledons</taxon>
        <taxon>Gunneridae</taxon>
        <taxon>Pentapetalae</taxon>
        <taxon>asterids</taxon>
        <taxon>campanulids</taxon>
        <taxon>Asterales</taxon>
        <taxon>Asteraceae</taxon>
        <taxon>Cichorioideae</taxon>
        <taxon>Cichorieae</taxon>
        <taxon>Lactucinae</taxon>
        <taxon>Lactuca</taxon>
    </lineage>
</organism>
<dbReference type="PANTHER" id="PTHR48475:SF2">
    <property type="entry name" value="RIBONUCLEASE H"/>
    <property type="match status" value="1"/>
</dbReference>
<evidence type="ECO:0000313" key="2">
    <source>
        <dbReference type="EMBL" id="KAJ0218052.1"/>
    </source>
</evidence>
<dbReference type="Proteomes" id="UP000235145">
    <property type="component" value="Unassembled WGS sequence"/>
</dbReference>
<dbReference type="InterPro" id="IPR036397">
    <property type="entry name" value="RNaseH_sf"/>
</dbReference>
<gene>
    <name evidence="2" type="ORF">LSAT_V11C300129970</name>
</gene>
<sequence>MENIDQKVESLEGFQFKCFLDAYKGYHQVQMRREDEEKTHFHTYWGTFCYQKMPFSHKNASAIYWHLIDKVFAEKIRKFSRFMSMTWSLKAAMKQHPTDPGVGTNETTHGKMHFRGGKQLVHLLPDNQRRDCTKRGQALPLFHTMKGCVDKNHFKWIKGANAALQHLMEALHQLPIMVSPLKGVALQVYLAMVDETISSVLTDIARPKALEDFLIEIPDTLREIPKVVSVDPSELEASKDVWDLHIDGTSTKEGSGVGLILKNPRGDEITYTLRFVFQVSNNKAEYNALLVCLRLEHEVGSKHLQAFNNSLLVTNQVNGIYEPKDQRMQKYLETTQKLLALTSFDHVTKKVLVEILGEMSIDKKQVISITKPPDWTKPYLDFLHQGILLEDLEEAKHLKIKSPQFTVKGMQLYKTGYLASWLTCISHDEGQTLLEESNFGEVGAHEKAWALIGKYFVLEYIVPAYTKKQPQLLKMPGMLGIRCIPEPASDNPDQH</sequence>
<evidence type="ECO:0000259" key="1">
    <source>
        <dbReference type="Pfam" id="PF13456"/>
    </source>
</evidence>
<feature type="domain" description="RNase H type-1" evidence="1">
    <location>
        <begin position="247"/>
        <end position="347"/>
    </location>
</feature>
<reference evidence="2 3" key="1">
    <citation type="journal article" date="2017" name="Nat. Commun.">
        <title>Genome assembly with in vitro proximity ligation data and whole-genome triplication in lettuce.</title>
        <authorList>
            <person name="Reyes-Chin-Wo S."/>
            <person name="Wang Z."/>
            <person name="Yang X."/>
            <person name="Kozik A."/>
            <person name="Arikit S."/>
            <person name="Song C."/>
            <person name="Xia L."/>
            <person name="Froenicke L."/>
            <person name="Lavelle D.O."/>
            <person name="Truco M.J."/>
            <person name="Xia R."/>
            <person name="Zhu S."/>
            <person name="Xu C."/>
            <person name="Xu H."/>
            <person name="Xu X."/>
            <person name="Cox K."/>
            <person name="Korf I."/>
            <person name="Meyers B.C."/>
            <person name="Michelmore R.W."/>
        </authorList>
    </citation>
    <scope>NUCLEOTIDE SEQUENCE [LARGE SCALE GENOMIC DNA]</scope>
    <source>
        <strain evidence="3">cv. Salinas</strain>
        <tissue evidence="2">Seedlings</tissue>
    </source>
</reference>
<proteinExistence type="predicted"/>
<dbReference type="InterPro" id="IPR002156">
    <property type="entry name" value="RNaseH_domain"/>
</dbReference>
<evidence type="ECO:0000313" key="3">
    <source>
        <dbReference type="Proteomes" id="UP000235145"/>
    </source>
</evidence>
<accession>A0A9R1W833</accession>
<name>A0A9R1W833_LACSA</name>
<keyword evidence="3" id="KW-1185">Reference proteome</keyword>
<dbReference type="EMBL" id="NBSK02000003">
    <property type="protein sequence ID" value="KAJ0218052.1"/>
    <property type="molecule type" value="Genomic_DNA"/>
</dbReference>